<gene>
    <name evidence="1" type="ORF">B296_00059058</name>
</gene>
<reference evidence="1 2" key="1">
    <citation type="journal article" date="2014" name="Agronomy (Basel)">
        <title>A Draft Genome Sequence for Ensete ventricosum, the Drought-Tolerant Tree Against Hunger.</title>
        <authorList>
            <person name="Harrison J."/>
            <person name="Moore K.A."/>
            <person name="Paszkiewicz K."/>
            <person name="Jones T."/>
            <person name="Grant M."/>
            <person name="Ambacheew D."/>
            <person name="Muzemil S."/>
            <person name="Studholme D.J."/>
        </authorList>
    </citation>
    <scope>NUCLEOTIDE SEQUENCE [LARGE SCALE GENOMIC DNA]</scope>
</reference>
<proteinExistence type="predicted"/>
<dbReference type="Proteomes" id="UP000287651">
    <property type="component" value="Unassembled WGS sequence"/>
</dbReference>
<evidence type="ECO:0000313" key="2">
    <source>
        <dbReference type="Proteomes" id="UP000287651"/>
    </source>
</evidence>
<accession>A0A426XFB3</accession>
<protein>
    <submittedName>
        <fullName evidence="1">Uncharacterized protein</fullName>
    </submittedName>
</protein>
<name>A0A426XFB3_ENSVE</name>
<dbReference type="AlphaFoldDB" id="A0A426XFB3"/>
<evidence type="ECO:0000313" key="1">
    <source>
        <dbReference type="EMBL" id="RRT38165.1"/>
    </source>
</evidence>
<comment type="caution">
    <text evidence="1">The sequence shown here is derived from an EMBL/GenBank/DDBJ whole genome shotgun (WGS) entry which is preliminary data.</text>
</comment>
<organism evidence="1 2">
    <name type="scientific">Ensete ventricosum</name>
    <name type="common">Abyssinian banana</name>
    <name type="synonym">Musa ensete</name>
    <dbReference type="NCBI Taxonomy" id="4639"/>
    <lineage>
        <taxon>Eukaryota</taxon>
        <taxon>Viridiplantae</taxon>
        <taxon>Streptophyta</taxon>
        <taxon>Embryophyta</taxon>
        <taxon>Tracheophyta</taxon>
        <taxon>Spermatophyta</taxon>
        <taxon>Magnoliopsida</taxon>
        <taxon>Liliopsida</taxon>
        <taxon>Zingiberales</taxon>
        <taxon>Musaceae</taxon>
        <taxon>Ensete</taxon>
    </lineage>
</organism>
<sequence>MYYPIGSHTSMVSQKNVMIIYFARSLVQSRVSIGFSCTILEIQNIGHSRCISPWEVIYGFTRRRDGHKLCVKSRAESSFDRFFVHHLEISKYWPFPTY</sequence>
<dbReference type="EMBL" id="AMZH03021485">
    <property type="protein sequence ID" value="RRT38165.1"/>
    <property type="molecule type" value="Genomic_DNA"/>
</dbReference>